<dbReference type="PROSITE" id="PS51352">
    <property type="entry name" value="THIOREDOXIN_2"/>
    <property type="match status" value="1"/>
</dbReference>
<feature type="domain" description="Thioredoxin" evidence="5">
    <location>
        <begin position="236"/>
        <end position="379"/>
    </location>
</feature>
<reference evidence="6 7" key="1">
    <citation type="submission" date="2020-06" db="EMBL/GenBank/DDBJ databases">
        <title>Dyadobacter sandarakinus sp. nov., isolated from the soil of the Arctic Yellow River Station.</title>
        <authorList>
            <person name="Zhang Y."/>
            <person name="Peng F."/>
        </authorList>
    </citation>
    <scope>NUCLEOTIDE SEQUENCE [LARGE SCALE GENOMIC DNA]</scope>
    <source>
        <strain evidence="6 7">Q3-56</strain>
    </source>
</reference>
<evidence type="ECO:0000256" key="4">
    <source>
        <dbReference type="ARBA" id="ARBA00023284"/>
    </source>
</evidence>
<evidence type="ECO:0000313" key="6">
    <source>
        <dbReference type="EMBL" id="QRR00681.1"/>
    </source>
</evidence>
<evidence type="ECO:0000259" key="5">
    <source>
        <dbReference type="PROSITE" id="PS51352"/>
    </source>
</evidence>
<dbReference type="Proteomes" id="UP000612680">
    <property type="component" value="Chromosome"/>
</dbReference>
<name>A0ABX7I6T0_9BACT</name>
<dbReference type="PANTHER" id="PTHR42852:SF6">
    <property type="entry name" value="THIOL:DISULFIDE INTERCHANGE PROTEIN DSBE"/>
    <property type="match status" value="1"/>
</dbReference>
<keyword evidence="3" id="KW-1015">Disulfide bond</keyword>
<dbReference type="InterPro" id="IPR050553">
    <property type="entry name" value="Thioredoxin_ResA/DsbE_sf"/>
</dbReference>
<evidence type="ECO:0000313" key="7">
    <source>
        <dbReference type="Proteomes" id="UP000612680"/>
    </source>
</evidence>
<gene>
    <name evidence="6" type="ORF">HWI92_07060</name>
</gene>
<organism evidence="6 7">
    <name type="scientific">Dyadobacter sandarakinus</name>
    <dbReference type="NCBI Taxonomy" id="2747268"/>
    <lineage>
        <taxon>Bacteria</taxon>
        <taxon>Pseudomonadati</taxon>
        <taxon>Bacteroidota</taxon>
        <taxon>Cytophagia</taxon>
        <taxon>Cytophagales</taxon>
        <taxon>Spirosomataceae</taxon>
        <taxon>Dyadobacter</taxon>
    </lineage>
</organism>
<dbReference type="SUPFAM" id="SSF52833">
    <property type="entry name" value="Thioredoxin-like"/>
    <property type="match status" value="1"/>
</dbReference>
<keyword evidence="2" id="KW-0201">Cytochrome c-type biogenesis</keyword>
<evidence type="ECO:0000256" key="3">
    <source>
        <dbReference type="ARBA" id="ARBA00023157"/>
    </source>
</evidence>
<keyword evidence="7" id="KW-1185">Reference proteome</keyword>
<dbReference type="EMBL" id="CP056775">
    <property type="protein sequence ID" value="QRR00681.1"/>
    <property type="molecule type" value="Genomic_DNA"/>
</dbReference>
<dbReference type="RefSeq" id="WP_204662069.1">
    <property type="nucleotide sequence ID" value="NZ_CP056775.1"/>
</dbReference>
<dbReference type="CDD" id="cd02966">
    <property type="entry name" value="TlpA_like_family"/>
    <property type="match status" value="1"/>
</dbReference>
<dbReference type="InterPro" id="IPR012336">
    <property type="entry name" value="Thioredoxin-like_fold"/>
</dbReference>
<keyword evidence="4" id="KW-0676">Redox-active center</keyword>
<proteinExistence type="predicted"/>
<accession>A0ABX7I6T0</accession>
<comment type="subcellular location">
    <subcellularLocation>
        <location evidence="1">Cell envelope</location>
    </subcellularLocation>
</comment>
<evidence type="ECO:0000256" key="1">
    <source>
        <dbReference type="ARBA" id="ARBA00004196"/>
    </source>
</evidence>
<dbReference type="InterPro" id="IPR036249">
    <property type="entry name" value="Thioredoxin-like_sf"/>
</dbReference>
<dbReference type="InterPro" id="IPR017937">
    <property type="entry name" value="Thioredoxin_CS"/>
</dbReference>
<dbReference type="Gene3D" id="3.40.30.10">
    <property type="entry name" value="Glutaredoxin"/>
    <property type="match status" value="1"/>
</dbReference>
<evidence type="ECO:0000256" key="2">
    <source>
        <dbReference type="ARBA" id="ARBA00022748"/>
    </source>
</evidence>
<sequence>MKAVKLQLKLVPVLLTLLVILLVVVIFMFRQVPGNEIVIQGDMQRKNSYLEGKKVYFGRQETKEFLDSAIVRDGKFRLTVKTGADFVPFEATLLYATGNPAYPYWMLGFKNPYRSKTFMSNFYADKGTMDLVVDTSSSYRKKEVIAFRILNINKQTEAAFRMLAFQPAGGAGKDAATSNAKIIGMFPSSMYLLKQLDWQKKSLGDAEVSTLLSEFDKSVHQTPLYRRLVKHVSFQNKTGNAFPSEITCFTPDLRPATKLLDHEKYNLVVFWASWCAPCRHEIPQLRQLFSAHADKVNIVSVSIDTKEHAWKRAMEQEQMPWQQMLLRRDNSFVKFDKTYGLNTIPLWLLFDKDGTFMASHTGLEQGEAAVNAKVASLITTQ</sequence>
<dbReference type="InterPro" id="IPR013766">
    <property type="entry name" value="Thioredoxin_domain"/>
</dbReference>
<dbReference type="PANTHER" id="PTHR42852">
    <property type="entry name" value="THIOL:DISULFIDE INTERCHANGE PROTEIN DSBE"/>
    <property type="match status" value="1"/>
</dbReference>
<protein>
    <submittedName>
        <fullName evidence="6">TlpA family protein disulfide reductase</fullName>
    </submittedName>
</protein>
<dbReference type="PROSITE" id="PS00194">
    <property type="entry name" value="THIOREDOXIN_1"/>
    <property type="match status" value="1"/>
</dbReference>
<dbReference type="Pfam" id="PF13905">
    <property type="entry name" value="Thioredoxin_8"/>
    <property type="match status" value="1"/>
</dbReference>